<evidence type="ECO:0000313" key="2">
    <source>
        <dbReference type="EMBL" id="ALI99916.1"/>
    </source>
</evidence>
<evidence type="ECO:0000256" key="1">
    <source>
        <dbReference type="SAM" id="Phobius"/>
    </source>
</evidence>
<keyword evidence="1" id="KW-1133">Transmembrane helix</keyword>
<keyword evidence="3" id="KW-1185">Reference proteome</keyword>
<dbReference type="EMBL" id="CP012643">
    <property type="protein sequence ID" value="ALI99916.1"/>
    <property type="molecule type" value="Genomic_DNA"/>
</dbReference>
<gene>
    <name evidence="2" type="ORF">DC20_14230</name>
</gene>
<feature type="transmembrane region" description="Helical" evidence="1">
    <location>
        <begin position="104"/>
        <end position="123"/>
    </location>
</feature>
<organism evidence="2 3">
    <name type="scientific">Rufibacter tibetensis</name>
    <dbReference type="NCBI Taxonomy" id="512763"/>
    <lineage>
        <taxon>Bacteria</taxon>
        <taxon>Pseudomonadati</taxon>
        <taxon>Bacteroidota</taxon>
        <taxon>Cytophagia</taxon>
        <taxon>Cytophagales</taxon>
        <taxon>Hymenobacteraceae</taxon>
        <taxon>Rufibacter</taxon>
    </lineage>
</organism>
<dbReference type="PATRIC" id="fig|512763.3.peg.3126"/>
<dbReference type="AlphaFoldDB" id="A0A0P0CTH7"/>
<evidence type="ECO:0000313" key="3">
    <source>
        <dbReference type="Proteomes" id="UP000061382"/>
    </source>
</evidence>
<reference evidence="2 3" key="1">
    <citation type="submission" date="2015-08" db="EMBL/GenBank/DDBJ databases">
        <title>Complete genome sequence of Rufibacter tibetensis strain 1351t, a radiation-resistant bacterium from tibet plateau.</title>
        <authorList>
            <person name="Dai J."/>
        </authorList>
    </citation>
    <scope>NUCLEOTIDE SEQUENCE [LARGE SCALE GENOMIC DNA]</scope>
    <source>
        <strain evidence="2 3">1351</strain>
    </source>
</reference>
<sequence length="130" mass="14345">MSRIASKGMVFIFACTIVFHLLVLTSVIPFTIVGGGRVTNQTEMYKVETPALLNVFFLFVALVQAGYVRLRVSPKVLSGVLWFIFGIFLLNTVGNLFSNSHLEKLIFTPVTFILAAFSAILALNRTNKTA</sequence>
<feature type="transmembrane region" description="Helical" evidence="1">
    <location>
        <begin position="80"/>
        <end position="98"/>
    </location>
</feature>
<dbReference type="STRING" id="512763.DC20_14230"/>
<accession>A0A0P0CTH7</accession>
<keyword evidence="1" id="KW-0812">Transmembrane</keyword>
<dbReference type="OrthoDB" id="2868029at2"/>
<keyword evidence="1" id="KW-0472">Membrane</keyword>
<protein>
    <submittedName>
        <fullName evidence="2">Uncharacterized protein</fullName>
    </submittedName>
</protein>
<dbReference type="Proteomes" id="UP000061382">
    <property type="component" value="Chromosome"/>
</dbReference>
<feature type="transmembrane region" description="Helical" evidence="1">
    <location>
        <begin position="9"/>
        <end position="31"/>
    </location>
</feature>
<proteinExistence type="predicted"/>
<feature type="transmembrane region" description="Helical" evidence="1">
    <location>
        <begin position="51"/>
        <end position="68"/>
    </location>
</feature>
<dbReference type="KEGG" id="rti:DC20_14230"/>
<dbReference type="RefSeq" id="WP_062544443.1">
    <property type="nucleotide sequence ID" value="NZ_CP012643.1"/>
</dbReference>
<name>A0A0P0CTH7_9BACT</name>